<evidence type="ECO:0000313" key="4">
    <source>
        <dbReference type="EMBL" id="MBB5628023.1"/>
    </source>
</evidence>
<accession>A0A7W8Z5U9</accession>
<dbReference type="Pfam" id="PF01740">
    <property type="entry name" value="STAS"/>
    <property type="match status" value="1"/>
</dbReference>
<protein>
    <recommendedName>
        <fullName evidence="2">Anti-sigma factor antagonist</fullName>
    </recommendedName>
</protein>
<proteinExistence type="inferred from homology"/>
<dbReference type="Gene3D" id="3.30.750.24">
    <property type="entry name" value="STAS domain"/>
    <property type="match status" value="1"/>
</dbReference>
<dbReference type="PANTHER" id="PTHR33495">
    <property type="entry name" value="ANTI-SIGMA FACTOR ANTAGONIST TM_1081-RELATED-RELATED"/>
    <property type="match status" value="1"/>
</dbReference>
<comment type="caution">
    <text evidence="4">The sequence shown here is derived from an EMBL/GenBank/DDBJ whole genome shotgun (WGS) entry which is preliminary data.</text>
</comment>
<name>A0A7W8Z5U9_9ACTN</name>
<dbReference type="SUPFAM" id="SSF52091">
    <property type="entry name" value="SpoIIaa-like"/>
    <property type="match status" value="1"/>
</dbReference>
<gene>
    <name evidence="4" type="ORF">BJ981_003722</name>
</gene>
<evidence type="ECO:0000259" key="3">
    <source>
        <dbReference type="PROSITE" id="PS50801"/>
    </source>
</evidence>
<comment type="similarity">
    <text evidence="1 2">Belongs to the anti-sigma-factor antagonist family.</text>
</comment>
<dbReference type="GO" id="GO:0043856">
    <property type="term" value="F:anti-sigma factor antagonist activity"/>
    <property type="evidence" value="ECO:0007669"/>
    <property type="project" value="InterPro"/>
</dbReference>
<sequence length="116" mass="12094">MARLSVHTAHEQDHTTLALIGELDVLSAARLDDAVAAALDGGHHHLTVDTAALTFCDSSGLWALLRASRAAGAIQGTMALANVQGPLRRILDLTKLGGAFTRVGDHAAPSDLDRAH</sequence>
<dbReference type="AlphaFoldDB" id="A0A7W8Z5U9"/>
<dbReference type="Proteomes" id="UP000588112">
    <property type="component" value="Unassembled WGS sequence"/>
</dbReference>
<dbReference type="InterPro" id="IPR002645">
    <property type="entry name" value="STAS_dom"/>
</dbReference>
<keyword evidence="5" id="KW-1185">Reference proteome</keyword>
<dbReference type="RefSeq" id="WP_184612600.1">
    <property type="nucleotide sequence ID" value="NZ_BOOS01000015.1"/>
</dbReference>
<dbReference type="NCBIfam" id="TIGR00377">
    <property type="entry name" value="ant_ant_sig"/>
    <property type="match status" value="1"/>
</dbReference>
<dbReference type="PANTHER" id="PTHR33495:SF2">
    <property type="entry name" value="ANTI-SIGMA FACTOR ANTAGONIST TM_1081-RELATED"/>
    <property type="match status" value="1"/>
</dbReference>
<dbReference type="PROSITE" id="PS50801">
    <property type="entry name" value="STAS"/>
    <property type="match status" value="1"/>
</dbReference>
<dbReference type="InterPro" id="IPR003658">
    <property type="entry name" value="Anti-sigma_ant"/>
</dbReference>
<evidence type="ECO:0000313" key="5">
    <source>
        <dbReference type="Proteomes" id="UP000588112"/>
    </source>
</evidence>
<dbReference type="CDD" id="cd07043">
    <property type="entry name" value="STAS_anti-anti-sigma_factors"/>
    <property type="match status" value="1"/>
</dbReference>
<dbReference type="InterPro" id="IPR036513">
    <property type="entry name" value="STAS_dom_sf"/>
</dbReference>
<evidence type="ECO:0000256" key="1">
    <source>
        <dbReference type="ARBA" id="ARBA00009013"/>
    </source>
</evidence>
<dbReference type="EMBL" id="JACHBR010000001">
    <property type="protein sequence ID" value="MBB5628023.1"/>
    <property type="molecule type" value="Genomic_DNA"/>
</dbReference>
<evidence type="ECO:0000256" key="2">
    <source>
        <dbReference type="RuleBase" id="RU003749"/>
    </source>
</evidence>
<organism evidence="4 5">
    <name type="scientific">Sphaerisporangium krabiense</name>
    <dbReference type="NCBI Taxonomy" id="763782"/>
    <lineage>
        <taxon>Bacteria</taxon>
        <taxon>Bacillati</taxon>
        <taxon>Actinomycetota</taxon>
        <taxon>Actinomycetes</taxon>
        <taxon>Streptosporangiales</taxon>
        <taxon>Streptosporangiaceae</taxon>
        <taxon>Sphaerisporangium</taxon>
    </lineage>
</organism>
<reference evidence="4 5" key="1">
    <citation type="submission" date="2020-08" db="EMBL/GenBank/DDBJ databases">
        <title>Sequencing the genomes of 1000 actinobacteria strains.</title>
        <authorList>
            <person name="Klenk H.-P."/>
        </authorList>
    </citation>
    <scope>NUCLEOTIDE SEQUENCE [LARGE SCALE GENOMIC DNA]</scope>
    <source>
        <strain evidence="4 5">DSM 45790</strain>
    </source>
</reference>
<feature type="domain" description="STAS" evidence="3">
    <location>
        <begin position="4"/>
        <end position="116"/>
    </location>
</feature>